<keyword evidence="4" id="KW-1185">Reference proteome</keyword>
<dbReference type="PROSITE" id="PS50158">
    <property type="entry name" value="ZF_CCHC"/>
    <property type="match status" value="1"/>
</dbReference>
<organism evidence="3 4">
    <name type="scientific">Haemaphysalis longicornis</name>
    <name type="common">Bush tick</name>
    <dbReference type="NCBI Taxonomy" id="44386"/>
    <lineage>
        <taxon>Eukaryota</taxon>
        <taxon>Metazoa</taxon>
        <taxon>Ecdysozoa</taxon>
        <taxon>Arthropoda</taxon>
        <taxon>Chelicerata</taxon>
        <taxon>Arachnida</taxon>
        <taxon>Acari</taxon>
        <taxon>Parasitiformes</taxon>
        <taxon>Ixodida</taxon>
        <taxon>Ixodoidea</taxon>
        <taxon>Ixodidae</taxon>
        <taxon>Haemaphysalinae</taxon>
        <taxon>Haemaphysalis</taxon>
    </lineage>
</organism>
<dbReference type="EMBL" id="JABSTR010000004">
    <property type="protein sequence ID" value="KAH9366935.1"/>
    <property type="molecule type" value="Genomic_DNA"/>
</dbReference>
<dbReference type="AlphaFoldDB" id="A0A9J6FVV1"/>
<dbReference type="OrthoDB" id="6514167at2759"/>
<dbReference type="GO" id="GO:0003676">
    <property type="term" value="F:nucleic acid binding"/>
    <property type="evidence" value="ECO:0007669"/>
    <property type="project" value="InterPro"/>
</dbReference>
<name>A0A9J6FVV1_HAELO</name>
<keyword evidence="1" id="KW-0862">Zinc</keyword>
<dbReference type="VEuPathDB" id="VectorBase:HLOH_053790"/>
<dbReference type="Proteomes" id="UP000821853">
    <property type="component" value="Chromosome 2"/>
</dbReference>
<dbReference type="InterPro" id="IPR001878">
    <property type="entry name" value="Znf_CCHC"/>
</dbReference>
<dbReference type="GO" id="GO:0008270">
    <property type="term" value="F:zinc ion binding"/>
    <property type="evidence" value="ECO:0007669"/>
    <property type="project" value="UniProtKB-KW"/>
</dbReference>
<evidence type="ECO:0000256" key="1">
    <source>
        <dbReference type="PROSITE-ProRule" id="PRU00047"/>
    </source>
</evidence>
<evidence type="ECO:0000259" key="2">
    <source>
        <dbReference type="PROSITE" id="PS50158"/>
    </source>
</evidence>
<accession>A0A9J6FVV1</accession>
<gene>
    <name evidence="3" type="ORF">HPB48_021286</name>
</gene>
<keyword evidence="1" id="KW-0479">Metal-binding</keyword>
<feature type="domain" description="CCHC-type" evidence="2">
    <location>
        <begin position="238"/>
        <end position="252"/>
    </location>
</feature>
<keyword evidence="1" id="KW-0863">Zinc-finger</keyword>
<protein>
    <recommendedName>
        <fullName evidence="2">CCHC-type domain-containing protein</fullName>
    </recommendedName>
</protein>
<sequence length="313" mass="35475">MEVTVEGEDISQEEFCAQAGWLDSHRQKNQKALKALSLTAETSRKADGARASVGLREKLRQRKPARKPRQPDLPKEDIKIILRPRHGLDVARTSQVLLRDCIMTAANIDPTEAEEDTVRTNNDKNIIVISSPSIERAEAYNNITTLKIKEHDHQIVAYATPPEECTKGVIHNIPSEESEEMISRSLVNKRNPTILQARRMGKTNSVVIVFEGEKVPYFVYYRGTEYRCYLHRKRHEICNTCGRLGHRADVCPAPENNICTGCGTKNPPSDHTCVPKCALCGGDHQTGDKKCQQTLPDTLHYSRREAWRRRKEP</sequence>
<reference evidence="3 4" key="1">
    <citation type="journal article" date="2020" name="Cell">
        <title>Large-Scale Comparative Analyses of Tick Genomes Elucidate Their Genetic Diversity and Vector Capacities.</title>
        <authorList>
            <consortium name="Tick Genome and Microbiome Consortium (TIGMIC)"/>
            <person name="Jia N."/>
            <person name="Wang J."/>
            <person name="Shi W."/>
            <person name="Du L."/>
            <person name="Sun Y."/>
            <person name="Zhan W."/>
            <person name="Jiang J.F."/>
            <person name="Wang Q."/>
            <person name="Zhang B."/>
            <person name="Ji P."/>
            <person name="Bell-Sakyi L."/>
            <person name="Cui X.M."/>
            <person name="Yuan T.T."/>
            <person name="Jiang B.G."/>
            <person name="Yang W.F."/>
            <person name="Lam T.T."/>
            <person name="Chang Q.C."/>
            <person name="Ding S.J."/>
            <person name="Wang X.J."/>
            <person name="Zhu J.G."/>
            <person name="Ruan X.D."/>
            <person name="Zhao L."/>
            <person name="Wei J.T."/>
            <person name="Ye R.Z."/>
            <person name="Que T.C."/>
            <person name="Du C.H."/>
            <person name="Zhou Y.H."/>
            <person name="Cheng J.X."/>
            <person name="Dai P.F."/>
            <person name="Guo W.B."/>
            <person name="Han X.H."/>
            <person name="Huang E.J."/>
            <person name="Li L.F."/>
            <person name="Wei W."/>
            <person name="Gao Y.C."/>
            <person name="Liu J.Z."/>
            <person name="Shao H.Z."/>
            <person name="Wang X."/>
            <person name="Wang C.C."/>
            <person name="Yang T.C."/>
            <person name="Huo Q.B."/>
            <person name="Li W."/>
            <person name="Chen H.Y."/>
            <person name="Chen S.E."/>
            <person name="Zhou L.G."/>
            <person name="Ni X.B."/>
            <person name="Tian J.H."/>
            <person name="Sheng Y."/>
            <person name="Liu T."/>
            <person name="Pan Y.S."/>
            <person name="Xia L.Y."/>
            <person name="Li J."/>
            <person name="Zhao F."/>
            <person name="Cao W.C."/>
        </authorList>
    </citation>
    <scope>NUCLEOTIDE SEQUENCE [LARGE SCALE GENOMIC DNA]</scope>
    <source>
        <strain evidence="3">HaeL-2018</strain>
    </source>
</reference>
<proteinExistence type="predicted"/>
<evidence type="ECO:0000313" key="3">
    <source>
        <dbReference type="EMBL" id="KAH9366935.1"/>
    </source>
</evidence>
<comment type="caution">
    <text evidence="3">The sequence shown here is derived from an EMBL/GenBank/DDBJ whole genome shotgun (WGS) entry which is preliminary data.</text>
</comment>
<evidence type="ECO:0000313" key="4">
    <source>
        <dbReference type="Proteomes" id="UP000821853"/>
    </source>
</evidence>